<keyword evidence="2" id="KW-0539">Nucleus</keyword>
<dbReference type="PANTHER" id="PTHR37534:SF11">
    <property type="entry name" value="ZN(II)2CYS6 TRANSCRIPTION FACTOR (EUROFUNG)"/>
    <property type="match status" value="1"/>
</dbReference>
<comment type="caution">
    <text evidence="3">The sequence shown here is derived from an EMBL/GenBank/DDBJ whole genome shotgun (WGS) entry which is preliminary data.</text>
</comment>
<protein>
    <recommendedName>
        <fullName evidence="5">Transcription factor domain-containing protein</fullName>
    </recommendedName>
</protein>
<dbReference type="GO" id="GO:0000976">
    <property type="term" value="F:transcription cis-regulatory region binding"/>
    <property type="evidence" value="ECO:0007669"/>
    <property type="project" value="TreeGrafter"/>
</dbReference>
<evidence type="ECO:0000256" key="1">
    <source>
        <dbReference type="ARBA" id="ARBA00004123"/>
    </source>
</evidence>
<organism evidence="3 4">
    <name type="scientific">Fusarium kuroshium</name>
    <dbReference type="NCBI Taxonomy" id="2010991"/>
    <lineage>
        <taxon>Eukaryota</taxon>
        <taxon>Fungi</taxon>
        <taxon>Dikarya</taxon>
        <taxon>Ascomycota</taxon>
        <taxon>Pezizomycotina</taxon>
        <taxon>Sordariomycetes</taxon>
        <taxon>Hypocreomycetidae</taxon>
        <taxon>Hypocreales</taxon>
        <taxon>Nectriaceae</taxon>
        <taxon>Fusarium</taxon>
        <taxon>Fusarium solani species complex</taxon>
    </lineage>
</organism>
<comment type="subcellular location">
    <subcellularLocation>
        <location evidence="1">Nucleus</location>
    </subcellularLocation>
</comment>
<dbReference type="PANTHER" id="PTHR37534">
    <property type="entry name" value="TRANSCRIPTIONAL ACTIVATOR PROTEIN UGA3"/>
    <property type="match status" value="1"/>
</dbReference>
<sequence>MPTALVEHWFRYICPTRSTFDSETNYNRQLACKTWSTSEAVFYTLQAMSAAYSMPHLSKDLRAQAVAAVDQEMIRIRSVQSTMVTVDVVFAVFKLGTSLSGTPDAGEHSWSELAHELLTAWGMQLTAADVLLHAYFCQALTYWEMVLAAIGGGSIPRRVDRKRWKYQTSARRTTHFDSDLATPGPEPLSYNPGLNLLGTRPNSWCGISNEVIDLFGQVLALCRNKVRGNHGLTIDDLYDISLAHEFQGELLCMDFDTFVLMDEVNGYFVETRDDKTPISHLLQTAEAYRQAALLQLHLAFNHLSADTMPRAEFLLGLVLCLLGTLEQIPLDSGSRTIHSMLYLSAAAGLRYLEATVSSESYQLEISRARQLVSTRLDLLPNYVSGGTLQFVKSVWRQYEADRSWVYWRDVLEELGSGLHL</sequence>
<evidence type="ECO:0008006" key="5">
    <source>
        <dbReference type="Google" id="ProtNLM"/>
    </source>
</evidence>
<reference evidence="3 4" key="1">
    <citation type="submission" date="2017-06" db="EMBL/GenBank/DDBJ databases">
        <title>Comparative genomic analysis of Ambrosia Fusariam Clade fungi.</title>
        <authorList>
            <person name="Stajich J.E."/>
            <person name="Carrillo J."/>
            <person name="Kijimoto T."/>
            <person name="Eskalen A."/>
            <person name="O'Donnell K."/>
            <person name="Kasson M."/>
        </authorList>
    </citation>
    <scope>NUCLEOTIDE SEQUENCE [LARGE SCALE GENOMIC DNA]</scope>
    <source>
        <strain evidence="3">UCR3666</strain>
    </source>
</reference>
<name>A0A3M2RU22_9HYPO</name>
<dbReference type="GO" id="GO:0003700">
    <property type="term" value="F:DNA-binding transcription factor activity"/>
    <property type="evidence" value="ECO:0007669"/>
    <property type="project" value="TreeGrafter"/>
</dbReference>
<dbReference type="GO" id="GO:0045944">
    <property type="term" value="P:positive regulation of transcription by RNA polymerase II"/>
    <property type="evidence" value="ECO:0007669"/>
    <property type="project" value="TreeGrafter"/>
</dbReference>
<dbReference type="AlphaFoldDB" id="A0A3M2RU22"/>
<keyword evidence="4" id="KW-1185">Reference proteome</keyword>
<dbReference type="OrthoDB" id="406634at2759"/>
<dbReference type="EMBL" id="NKUJ01000270">
    <property type="protein sequence ID" value="RMJ08788.1"/>
    <property type="molecule type" value="Genomic_DNA"/>
</dbReference>
<evidence type="ECO:0000313" key="4">
    <source>
        <dbReference type="Proteomes" id="UP000277212"/>
    </source>
</evidence>
<dbReference type="Proteomes" id="UP000277212">
    <property type="component" value="Unassembled WGS sequence"/>
</dbReference>
<dbReference type="InterPro" id="IPR021858">
    <property type="entry name" value="Fun_TF"/>
</dbReference>
<proteinExistence type="predicted"/>
<evidence type="ECO:0000313" key="3">
    <source>
        <dbReference type="EMBL" id="RMJ08788.1"/>
    </source>
</evidence>
<evidence type="ECO:0000256" key="2">
    <source>
        <dbReference type="ARBA" id="ARBA00023242"/>
    </source>
</evidence>
<accession>A0A3M2RU22</accession>
<dbReference type="Pfam" id="PF11951">
    <property type="entry name" value="Fungal_trans_2"/>
    <property type="match status" value="1"/>
</dbReference>
<dbReference type="GO" id="GO:0005634">
    <property type="term" value="C:nucleus"/>
    <property type="evidence" value="ECO:0007669"/>
    <property type="project" value="UniProtKB-SubCell"/>
</dbReference>
<gene>
    <name evidence="3" type="ORF">CDV36_011581</name>
</gene>